<sequence length="212" mass="22345">MGSAASKPARSAAGAAARQYPKRPAPPPKAPPAPAPKETPVPPTPSQSPNPEPASATSQSQRAPNASSQGPVYHSKEPPSVVKSPAIDLDGRDPDFAASLRKIGPVDPSTNYQPPHVHDRGSVQTVFPTSSNPALLAITARDKITKAAQEETAQMGLANFPGRQFLDSLTIHQALTMRDQQRLPHSEIERLLRLKKGTVARFGKAGIVSPAA</sequence>
<comment type="caution">
    <text evidence="3">The sequence shown here is derived from an EMBL/GenBank/DDBJ whole genome shotgun (WGS) entry which is preliminary data.</text>
</comment>
<organism evidence="3 4">
    <name type="scientific">Penicillium chermesinum</name>
    <dbReference type="NCBI Taxonomy" id="63820"/>
    <lineage>
        <taxon>Eukaryota</taxon>
        <taxon>Fungi</taxon>
        <taxon>Dikarya</taxon>
        <taxon>Ascomycota</taxon>
        <taxon>Pezizomycotina</taxon>
        <taxon>Eurotiomycetes</taxon>
        <taxon>Eurotiomycetidae</taxon>
        <taxon>Eurotiales</taxon>
        <taxon>Aspergillaceae</taxon>
        <taxon>Penicillium</taxon>
    </lineage>
</organism>
<feature type="compositionally biased region" description="Polar residues" evidence="1">
    <location>
        <begin position="55"/>
        <end position="70"/>
    </location>
</feature>
<dbReference type="InterPro" id="IPR054448">
    <property type="entry name" value="HTH_put_ascomycetes"/>
</dbReference>
<feature type="domain" description="Helix-turn-helix" evidence="2">
    <location>
        <begin position="165"/>
        <end position="210"/>
    </location>
</feature>
<reference evidence="3" key="1">
    <citation type="submission" date="2022-11" db="EMBL/GenBank/DDBJ databases">
        <authorList>
            <person name="Petersen C."/>
        </authorList>
    </citation>
    <scope>NUCLEOTIDE SEQUENCE</scope>
    <source>
        <strain evidence="3">IBT 19713</strain>
    </source>
</reference>
<proteinExistence type="predicted"/>
<name>A0A9W9NUQ8_9EURO</name>
<gene>
    <name evidence="3" type="ORF">N7468_006518</name>
</gene>
<dbReference type="RefSeq" id="XP_058328704.1">
    <property type="nucleotide sequence ID" value="XM_058475814.1"/>
</dbReference>
<keyword evidence="4" id="KW-1185">Reference proteome</keyword>
<feature type="compositionally biased region" description="Low complexity" evidence="1">
    <location>
        <begin position="1"/>
        <end position="19"/>
    </location>
</feature>
<evidence type="ECO:0000313" key="4">
    <source>
        <dbReference type="Proteomes" id="UP001150941"/>
    </source>
</evidence>
<reference evidence="3" key="2">
    <citation type="journal article" date="2023" name="IMA Fungus">
        <title>Comparative genomic study of the Penicillium genus elucidates a diverse pangenome and 15 lateral gene transfer events.</title>
        <authorList>
            <person name="Petersen C."/>
            <person name="Sorensen T."/>
            <person name="Nielsen M.R."/>
            <person name="Sondergaard T.E."/>
            <person name="Sorensen J.L."/>
            <person name="Fitzpatrick D.A."/>
            <person name="Frisvad J.C."/>
            <person name="Nielsen K.L."/>
        </authorList>
    </citation>
    <scope>NUCLEOTIDE SEQUENCE</scope>
    <source>
        <strain evidence="3">IBT 19713</strain>
    </source>
</reference>
<dbReference type="OrthoDB" id="4085451at2759"/>
<dbReference type="Pfam" id="PF22943">
    <property type="entry name" value="HTH_68"/>
    <property type="match status" value="1"/>
</dbReference>
<feature type="compositionally biased region" description="Pro residues" evidence="1">
    <location>
        <begin position="23"/>
        <end position="52"/>
    </location>
</feature>
<feature type="region of interest" description="Disordered" evidence="1">
    <location>
        <begin position="1"/>
        <end position="120"/>
    </location>
</feature>
<accession>A0A9W9NUQ8</accession>
<evidence type="ECO:0000313" key="3">
    <source>
        <dbReference type="EMBL" id="KAJ5225293.1"/>
    </source>
</evidence>
<evidence type="ECO:0000256" key="1">
    <source>
        <dbReference type="SAM" id="MobiDB-lite"/>
    </source>
</evidence>
<dbReference type="AlphaFoldDB" id="A0A9W9NUQ8"/>
<dbReference type="Proteomes" id="UP001150941">
    <property type="component" value="Unassembled WGS sequence"/>
</dbReference>
<dbReference type="EMBL" id="JAPQKS010000005">
    <property type="protein sequence ID" value="KAJ5225293.1"/>
    <property type="molecule type" value="Genomic_DNA"/>
</dbReference>
<dbReference type="GeneID" id="83203117"/>
<protein>
    <recommendedName>
        <fullName evidence="2">Helix-turn-helix domain-containing protein</fullName>
    </recommendedName>
</protein>
<evidence type="ECO:0000259" key="2">
    <source>
        <dbReference type="Pfam" id="PF22943"/>
    </source>
</evidence>